<evidence type="ECO:0000313" key="2">
    <source>
        <dbReference type="Proteomes" id="UP000191518"/>
    </source>
</evidence>
<name>A0A1V6REF6_9EURO</name>
<organism evidence="1 2">
    <name type="scientific">Penicillium vulpinum</name>
    <dbReference type="NCBI Taxonomy" id="29845"/>
    <lineage>
        <taxon>Eukaryota</taxon>
        <taxon>Fungi</taxon>
        <taxon>Dikarya</taxon>
        <taxon>Ascomycota</taxon>
        <taxon>Pezizomycotina</taxon>
        <taxon>Eurotiomycetes</taxon>
        <taxon>Eurotiomycetidae</taxon>
        <taxon>Eurotiales</taxon>
        <taxon>Aspergillaceae</taxon>
        <taxon>Penicillium</taxon>
    </lineage>
</organism>
<reference evidence="2" key="1">
    <citation type="journal article" date="2017" name="Nat. Microbiol.">
        <title>Global analysis of biosynthetic gene clusters reveals vast potential of secondary metabolite production in Penicillium species.</title>
        <authorList>
            <person name="Nielsen J.C."/>
            <person name="Grijseels S."/>
            <person name="Prigent S."/>
            <person name="Ji B."/>
            <person name="Dainat J."/>
            <person name="Nielsen K.F."/>
            <person name="Frisvad J.C."/>
            <person name="Workman M."/>
            <person name="Nielsen J."/>
        </authorList>
    </citation>
    <scope>NUCLEOTIDE SEQUENCE [LARGE SCALE GENOMIC DNA]</scope>
    <source>
        <strain evidence="2">IBT 29486</strain>
    </source>
</reference>
<dbReference type="AlphaFoldDB" id="A0A1V6REF6"/>
<feature type="non-terminal residue" evidence="1">
    <location>
        <position position="34"/>
    </location>
</feature>
<dbReference type="EMBL" id="MDYP01000060">
    <property type="protein sequence ID" value="OQE00026.1"/>
    <property type="molecule type" value="Genomic_DNA"/>
</dbReference>
<comment type="caution">
    <text evidence="1">The sequence shown here is derived from an EMBL/GenBank/DDBJ whole genome shotgun (WGS) entry which is preliminary data.</text>
</comment>
<dbReference type="Proteomes" id="UP000191518">
    <property type="component" value="Unassembled WGS sequence"/>
</dbReference>
<evidence type="ECO:0000313" key="1">
    <source>
        <dbReference type="EMBL" id="OQE00026.1"/>
    </source>
</evidence>
<proteinExistence type="predicted"/>
<gene>
    <name evidence="1" type="ORF">PENVUL_c060G02766</name>
</gene>
<protein>
    <submittedName>
        <fullName evidence="1">Uncharacterized protein</fullName>
    </submittedName>
</protein>
<sequence length="34" mass="3857">MSDHATLELKRDDGDMRRAILERMEPTASTPEAL</sequence>
<keyword evidence="2" id="KW-1185">Reference proteome</keyword>
<accession>A0A1V6REF6</accession>